<reference evidence="1 2" key="1">
    <citation type="journal article" date="2015" name="Microbiome">
        <title>Genomic resolution of linkages in carbon, nitrogen, and sulfur cycling among widespread estuary sediment bacteria.</title>
        <authorList>
            <person name="Baker B.J."/>
            <person name="Lazar C.S."/>
            <person name="Teske A.P."/>
            <person name="Dick G.J."/>
        </authorList>
    </citation>
    <scope>NUCLEOTIDE SEQUENCE [LARGE SCALE GENOMIC DNA]</scope>
    <source>
        <strain evidence="1">DG_78</strain>
    </source>
</reference>
<protein>
    <recommendedName>
        <fullName evidence="3">FlgD Ig-like domain-containing protein</fullName>
    </recommendedName>
</protein>
<name>A0A0S7YBD1_UNCT6</name>
<accession>A0A0S7YBD1</accession>
<dbReference type="EMBL" id="LJNI01000115">
    <property type="protein sequence ID" value="KPJ71898.1"/>
    <property type="molecule type" value="Genomic_DNA"/>
</dbReference>
<evidence type="ECO:0008006" key="3">
    <source>
        <dbReference type="Google" id="ProtNLM"/>
    </source>
</evidence>
<evidence type="ECO:0000313" key="2">
    <source>
        <dbReference type="Proteomes" id="UP000051012"/>
    </source>
</evidence>
<dbReference type="AlphaFoldDB" id="A0A0S7YBD1"/>
<comment type="caution">
    <text evidence="1">The sequence shown here is derived from an EMBL/GenBank/DDBJ whole genome shotgun (WGS) entry which is preliminary data.</text>
</comment>
<dbReference type="Gene3D" id="2.60.40.4070">
    <property type="match status" value="1"/>
</dbReference>
<feature type="non-terminal residue" evidence="1">
    <location>
        <position position="1"/>
    </location>
</feature>
<organism evidence="1 2">
    <name type="scientific">candidate division TA06 bacterium DG_78</name>
    <dbReference type="NCBI Taxonomy" id="1703772"/>
    <lineage>
        <taxon>Bacteria</taxon>
        <taxon>Bacteria division TA06</taxon>
    </lineage>
</organism>
<gene>
    <name evidence="1" type="ORF">AMJ52_08165</name>
</gene>
<evidence type="ECO:0000313" key="1">
    <source>
        <dbReference type="EMBL" id="KPJ71898.1"/>
    </source>
</evidence>
<dbReference type="Proteomes" id="UP000051012">
    <property type="component" value="Unassembled WGS sequence"/>
</dbReference>
<sequence length="89" mass="10367">KVIITYIPSDTIELGSQFPEFTVTIYNIAAERVRVLNTEPDEIDRYSRRAFWNLKNDKGDEVVSGTYLYIIETHGDKVERNKGRMTVIR</sequence>
<proteinExistence type="predicted"/>